<feature type="domain" description="MurNAc-LAA" evidence="4">
    <location>
        <begin position="62"/>
        <end position="180"/>
    </location>
</feature>
<dbReference type="Pfam" id="PF01520">
    <property type="entry name" value="Amidase_3"/>
    <property type="match status" value="1"/>
</dbReference>
<dbReference type="PANTHER" id="PTHR30404">
    <property type="entry name" value="N-ACETYLMURAMOYL-L-ALANINE AMIDASE"/>
    <property type="match status" value="1"/>
</dbReference>
<comment type="caution">
    <text evidence="5">The sequence shown here is derived from an EMBL/GenBank/DDBJ whole genome shotgun (WGS) entry which is preliminary data.</text>
</comment>
<protein>
    <recommendedName>
        <fullName evidence="2">N-acetylmuramoyl-L-alanine amidase</fullName>
        <ecNumber evidence="2">3.5.1.28</ecNumber>
    </recommendedName>
</protein>
<evidence type="ECO:0000256" key="3">
    <source>
        <dbReference type="ARBA" id="ARBA00022801"/>
    </source>
</evidence>
<dbReference type="SMART" id="SM00646">
    <property type="entry name" value="Ami_3"/>
    <property type="match status" value="1"/>
</dbReference>
<gene>
    <name evidence="5" type="ORF">ACGRHZ_26830</name>
</gene>
<name>A0ABW7JH02_9VIBR</name>
<dbReference type="EMBL" id="JBIHSE010000004">
    <property type="protein sequence ID" value="MFH0274893.1"/>
    <property type="molecule type" value="Genomic_DNA"/>
</dbReference>
<evidence type="ECO:0000259" key="4">
    <source>
        <dbReference type="SMART" id="SM00646"/>
    </source>
</evidence>
<keyword evidence="3 5" id="KW-0378">Hydrolase</keyword>
<accession>A0ABW7JH02</accession>
<evidence type="ECO:0000256" key="1">
    <source>
        <dbReference type="ARBA" id="ARBA00001561"/>
    </source>
</evidence>
<dbReference type="PANTHER" id="PTHR30404:SF0">
    <property type="entry name" value="N-ACETYLMURAMOYL-L-ALANINE AMIDASE AMIC"/>
    <property type="match status" value="1"/>
</dbReference>
<evidence type="ECO:0000313" key="5">
    <source>
        <dbReference type="EMBL" id="MFH0274893.1"/>
    </source>
</evidence>
<reference evidence="5 6" key="1">
    <citation type="submission" date="2024-10" db="EMBL/GenBank/DDBJ databases">
        <authorList>
            <person name="Yibar A."/>
            <person name="Saticioglu I.B."/>
            <person name="Duman M."/>
            <person name="Ajmi N."/>
            <person name="Gurler F."/>
            <person name="Ay H."/>
            <person name="Onuk E."/>
            <person name="Guler S."/>
            <person name="Romalde J.L."/>
        </authorList>
    </citation>
    <scope>NUCLEOTIDE SEQUENCE [LARGE SCALE GENOMIC DNA]</scope>
    <source>
        <strain evidence="5 6">1-TCBS-A</strain>
    </source>
</reference>
<proteinExistence type="predicted"/>
<dbReference type="CDD" id="cd02696">
    <property type="entry name" value="MurNAc-LAA"/>
    <property type="match status" value="1"/>
</dbReference>
<organism evidence="5 6">
    <name type="scientific">Vibrio jasicida</name>
    <dbReference type="NCBI Taxonomy" id="766224"/>
    <lineage>
        <taxon>Bacteria</taxon>
        <taxon>Pseudomonadati</taxon>
        <taxon>Pseudomonadota</taxon>
        <taxon>Gammaproteobacteria</taxon>
        <taxon>Vibrionales</taxon>
        <taxon>Vibrionaceae</taxon>
        <taxon>Vibrio</taxon>
    </lineage>
</organism>
<dbReference type="GO" id="GO:0008745">
    <property type="term" value="F:N-acetylmuramoyl-L-alanine amidase activity"/>
    <property type="evidence" value="ECO:0007669"/>
    <property type="project" value="UniProtKB-EC"/>
</dbReference>
<keyword evidence="6" id="KW-1185">Reference proteome</keyword>
<dbReference type="InterPro" id="IPR050695">
    <property type="entry name" value="N-acetylmuramoyl_amidase_3"/>
</dbReference>
<dbReference type="Proteomes" id="UP001607221">
    <property type="component" value="Unassembled WGS sequence"/>
</dbReference>
<dbReference type="RefSeq" id="WP_394633196.1">
    <property type="nucleotide sequence ID" value="NZ_JBIHSE010000004.1"/>
</dbReference>
<comment type="catalytic activity">
    <reaction evidence="1">
        <text>Hydrolyzes the link between N-acetylmuramoyl residues and L-amino acid residues in certain cell-wall glycopeptides.</text>
        <dbReference type="EC" id="3.5.1.28"/>
    </reaction>
</comment>
<dbReference type="SUPFAM" id="SSF53187">
    <property type="entry name" value="Zn-dependent exopeptidases"/>
    <property type="match status" value="1"/>
</dbReference>
<sequence length="185" mass="20354">MKKVAIVVGHWPTSIDGGAYNDDLKMSEFDFNNQLAPLLASKVREHGYIPIIVYRETYSLLPEQVNDTKADICISLHCNAFDSDPHGSEVLYHYSSTNGKRLAQAIQDNVVSCLQLPDRGIKPIDYDYEGGAGDKGGWLVEKTSMPCVIVEPFFIDSNSSLESAINKLDELADAMASGIDTYMDG</sequence>
<evidence type="ECO:0000313" key="6">
    <source>
        <dbReference type="Proteomes" id="UP001607221"/>
    </source>
</evidence>
<evidence type="ECO:0000256" key="2">
    <source>
        <dbReference type="ARBA" id="ARBA00011901"/>
    </source>
</evidence>
<dbReference type="EC" id="3.5.1.28" evidence="2"/>
<dbReference type="InterPro" id="IPR002508">
    <property type="entry name" value="MurNAc-LAA_cat"/>
</dbReference>
<dbReference type="Gene3D" id="3.40.630.40">
    <property type="entry name" value="Zn-dependent exopeptidases"/>
    <property type="match status" value="1"/>
</dbReference>